<keyword evidence="2" id="KW-0863">Zinc-finger</keyword>
<evidence type="ECO:0000313" key="4">
    <source>
        <dbReference type="EMBL" id="KAK3007329.1"/>
    </source>
</evidence>
<dbReference type="PANTHER" id="PTHR42647">
    <property type="entry name" value="SBP (S-RIBONUCLEASE BINDING PROTEIN) FAMILY PROTEIN"/>
    <property type="match status" value="1"/>
</dbReference>
<evidence type="ECO:0000256" key="3">
    <source>
        <dbReference type="ARBA" id="ARBA00022833"/>
    </source>
</evidence>
<dbReference type="Proteomes" id="UP001188597">
    <property type="component" value="Unassembled WGS sequence"/>
</dbReference>
<dbReference type="GO" id="GO:0004842">
    <property type="term" value="F:ubiquitin-protein transferase activity"/>
    <property type="evidence" value="ECO:0007669"/>
    <property type="project" value="TreeGrafter"/>
</dbReference>
<dbReference type="EMBL" id="JAVXUP010001878">
    <property type="protein sequence ID" value="KAK3007329.1"/>
    <property type="molecule type" value="Genomic_DNA"/>
</dbReference>
<keyword evidence="3" id="KW-0862">Zinc</keyword>
<dbReference type="Pfam" id="PF13920">
    <property type="entry name" value="zf-C3HC4_3"/>
    <property type="match status" value="1"/>
</dbReference>
<comment type="caution">
    <text evidence="4">The sequence shown here is derived from an EMBL/GenBank/DDBJ whole genome shotgun (WGS) entry which is preliminary data.</text>
</comment>
<accession>A0AA88VHC5</accession>
<dbReference type="InterPro" id="IPR013083">
    <property type="entry name" value="Znf_RING/FYVE/PHD"/>
</dbReference>
<evidence type="ECO:0000256" key="1">
    <source>
        <dbReference type="ARBA" id="ARBA00022723"/>
    </source>
</evidence>
<protein>
    <recommendedName>
        <fullName evidence="6">RING-type domain-containing protein</fullName>
    </recommendedName>
</protein>
<dbReference type="FunFam" id="3.30.40.10:FF:000239">
    <property type="entry name" value="probable BOI-related E3 ubiquitin-protein ligase 2"/>
    <property type="match status" value="1"/>
</dbReference>
<keyword evidence="1" id="KW-0479">Metal-binding</keyword>
<dbReference type="GO" id="GO:0008270">
    <property type="term" value="F:zinc ion binding"/>
    <property type="evidence" value="ECO:0007669"/>
    <property type="project" value="UniProtKB-KW"/>
</dbReference>
<name>A0AA88VHC5_9ASTE</name>
<dbReference type="PANTHER" id="PTHR42647:SF71">
    <property type="entry name" value="E3 UBIQUITIN-PROTEIN LIGASE BOI"/>
    <property type="match status" value="1"/>
</dbReference>
<evidence type="ECO:0000313" key="5">
    <source>
        <dbReference type="Proteomes" id="UP001188597"/>
    </source>
</evidence>
<evidence type="ECO:0000256" key="2">
    <source>
        <dbReference type="ARBA" id="ARBA00022771"/>
    </source>
</evidence>
<reference evidence="4" key="1">
    <citation type="submission" date="2022-12" db="EMBL/GenBank/DDBJ databases">
        <title>Draft genome assemblies for two species of Escallonia (Escalloniales).</title>
        <authorList>
            <person name="Chanderbali A."/>
            <person name="Dervinis C."/>
            <person name="Anghel I."/>
            <person name="Soltis D."/>
            <person name="Soltis P."/>
            <person name="Zapata F."/>
        </authorList>
    </citation>
    <scope>NUCLEOTIDE SEQUENCE</scope>
    <source>
        <strain evidence="4">UCBG64.0493</strain>
        <tissue evidence="4">Leaf</tissue>
    </source>
</reference>
<keyword evidence="5" id="KW-1185">Reference proteome</keyword>
<gene>
    <name evidence="4" type="ORF">RJ639_016745</name>
</gene>
<proteinExistence type="predicted"/>
<evidence type="ECO:0008006" key="6">
    <source>
        <dbReference type="Google" id="ProtNLM"/>
    </source>
</evidence>
<sequence length="258" mass="28957">MAVQADLCLENMCGAEDWHVSSVLGIDDAGLVCLQPTTRSLHHQQGFQFLAGSYGNQGASSASSTGLSFLSMDFSQSLVSELERQSMEMNLYLRFQNDRLRTVLQEETRQRAVLLLQRYESKLMSLMRKKDADLAVATKKTMELQDCLVRAEMEAQTWQKMAIHNEAQIIDLNNKLNQARERETLLSNGTQDAESVCDSPNQEDYNNKMACRMCHVNSTCVLFLPCRHLSSCVYCEPLLGCCPVCKSAKTGSMEVFLT</sequence>
<organism evidence="4 5">
    <name type="scientific">Escallonia herrerae</name>
    <dbReference type="NCBI Taxonomy" id="1293975"/>
    <lineage>
        <taxon>Eukaryota</taxon>
        <taxon>Viridiplantae</taxon>
        <taxon>Streptophyta</taxon>
        <taxon>Embryophyta</taxon>
        <taxon>Tracheophyta</taxon>
        <taxon>Spermatophyta</taxon>
        <taxon>Magnoliopsida</taxon>
        <taxon>eudicotyledons</taxon>
        <taxon>Gunneridae</taxon>
        <taxon>Pentapetalae</taxon>
        <taxon>asterids</taxon>
        <taxon>campanulids</taxon>
        <taxon>Escalloniales</taxon>
        <taxon>Escalloniaceae</taxon>
        <taxon>Escallonia</taxon>
    </lineage>
</organism>
<dbReference type="Gene3D" id="3.30.40.10">
    <property type="entry name" value="Zinc/RING finger domain, C3HC4 (zinc finger)"/>
    <property type="match status" value="1"/>
</dbReference>
<dbReference type="AlphaFoldDB" id="A0AA88VHC5"/>